<organism evidence="2 3">
    <name type="scientific">Neisseria iguanae</name>
    <dbReference type="NCBI Taxonomy" id="90242"/>
    <lineage>
        <taxon>Bacteria</taxon>
        <taxon>Pseudomonadati</taxon>
        <taxon>Pseudomonadota</taxon>
        <taxon>Betaproteobacteria</taxon>
        <taxon>Neisseriales</taxon>
        <taxon>Neisseriaceae</taxon>
        <taxon>Neisseria</taxon>
    </lineage>
</organism>
<comment type="caution">
    <text evidence="2">The sequence shown here is derived from an EMBL/GenBank/DDBJ whole genome shotgun (WGS) entry which is preliminary data.</text>
</comment>
<dbReference type="Proteomes" id="UP000241868">
    <property type="component" value="Unassembled WGS sequence"/>
</dbReference>
<protein>
    <submittedName>
        <fullName evidence="2">Uncharacterized protein</fullName>
    </submittedName>
</protein>
<dbReference type="AlphaFoldDB" id="A0A2P7U2Z4"/>
<name>A0A2P7U2Z4_9NEIS</name>
<proteinExistence type="predicted"/>
<evidence type="ECO:0000313" key="2">
    <source>
        <dbReference type="EMBL" id="PSJ81342.1"/>
    </source>
</evidence>
<evidence type="ECO:0000313" key="3">
    <source>
        <dbReference type="Proteomes" id="UP000241868"/>
    </source>
</evidence>
<evidence type="ECO:0000256" key="1">
    <source>
        <dbReference type="SAM" id="MobiDB-lite"/>
    </source>
</evidence>
<keyword evidence="3" id="KW-1185">Reference proteome</keyword>
<gene>
    <name evidence="2" type="ORF">C7N83_01340</name>
</gene>
<sequence length="66" mass="7795">MQNKETLFKKTDSDSHRYNTIPTHAPRETLNGKTEKAWRGQLPPSSKYRRRKPKELDLLDDQSLIK</sequence>
<feature type="region of interest" description="Disordered" evidence="1">
    <location>
        <begin position="1"/>
        <end position="66"/>
    </location>
</feature>
<dbReference type="EMBL" id="PXYY01000004">
    <property type="protein sequence ID" value="PSJ81342.1"/>
    <property type="molecule type" value="Genomic_DNA"/>
</dbReference>
<feature type="compositionally biased region" description="Basic and acidic residues" evidence="1">
    <location>
        <begin position="1"/>
        <end position="17"/>
    </location>
</feature>
<accession>A0A2P7U2Z4</accession>
<reference evidence="2 3" key="1">
    <citation type="submission" date="2018-03" db="EMBL/GenBank/DDBJ databases">
        <title>Neisseria weixii sp. nov., isolated from the intestinal contents of Tibetan Plateau pika (Ochotona curzoniae) in Yushu, Qinghai Province, China.</title>
        <authorList>
            <person name="Gui Z."/>
        </authorList>
    </citation>
    <scope>NUCLEOTIDE SEQUENCE [LARGE SCALE GENOMIC DNA]</scope>
    <source>
        <strain evidence="2 3">ATCC 51483</strain>
    </source>
</reference>